<feature type="compositionally biased region" description="Acidic residues" evidence="1">
    <location>
        <begin position="25"/>
        <end position="47"/>
    </location>
</feature>
<organism evidence="2 3">
    <name type="scientific">Tigriopus californicus</name>
    <name type="common">Marine copepod</name>
    <dbReference type="NCBI Taxonomy" id="6832"/>
    <lineage>
        <taxon>Eukaryota</taxon>
        <taxon>Metazoa</taxon>
        <taxon>Ecdysozoa</taxon>
        <taxon>Arthropoda</taxon>
        <taxon>Crustacea</taxon>
        <taxon>Multicrustacea</taxon>
        <taxon>Hexanauplia</taxon>
        <taxon>Copepoda</taxon>
        <taxon>Harpacticoida</taxon>
        <taxon>Harpacticidae</taxon>
        <taxon>Tigriopus</taxon>
    </lineage>
</organism>
<protein>
    <submittedName>
        <fullName evidence="2">Uncharacterized protein</fullName>
    </submittedName>
</protein>
<dbReference type="AlphaFoldDB" id="A0A553PLF2"/>
<feature type="compositionally biased region" description="Basic residues" evidence="1">
    <location>
        <begin position="547"/>
        <end position="558"/>
    </location>
</feature>
<evidence type="ECO:0000313" key="3">
    <source>
        <dbReference type="Proteomes" id="UP000318571"/>
    </source>
</evidence>
<keyword evidence="3" id="KW-1185">Reference proteome</keyword>
<evidence type="ECO:0000256" key="1">
    <source>
        <dbReference type="SAM" id="MobiDB-lite"/>
    </source>
</evidence>
<dbReference type="Proteomes" id="UP000318571">
    <property type="component" value="Chromosome 11"/>
</dbReference>
<gene>
    <name evidence="2" type="ORF">TCAL_11798</name>
</gene>
<feature type="compositionally biased region" description="Polar residues" evidence="1">
    <location>
        <begin position="224"/>
        <end position="237"/>
    </location>
</feature>
<feature type="region of interest" description="Disordered" evidence="1">
    <location>
        <begin position="547"/>
        <end position="576"/>
    </location>
</feature>
<dbReference type="EMBL" id="VCGU01000003">
    <property type="protein sequence ID" value="TRY78508.1"/>
    <property type="molecule type" value="Genomic_DNA"/>
</dbReference>
<feature type="region of interest" description="Disordered" evidence="1">
    <location>
        <begin position="160"/>
        <end position="400"/>
    </location>
</feature>
<feature type="compositionally biased region" description="Polar residues" evidence="1">
    <location>
        <begin position="160"/>
        <end position="175"/>
    </location>
</feature>
<reference evidence="2 3" key="1">
    <citation type="journal article" date="2018" name="Nat. Ecol. Evol.">
        <title>Genomic signatures of mitonuclear coevolution across populations of Tigriopus californicus.</title>
        <authorList>
            <person name="Barreto F.S."/>
            <person name="Watson E.T."/>
            <person name="Lima T.G."/>
            <person name="Willett C.S."/>
            <person name="Edmands S."/>
            <person name="Li W."/>
            <person name="Burton R.S."/>
        </authorList>
    </citation>
    <scope>NUCLEOTIDE SEQUENCE [LARGE SCALE GENOMIC DNA]</scope>
    <source>
        <strain evidence="2 3">San Diego</strain>
    </source>
</reference>
<feature type="compositionally biased region" description="Low complexity" evidence="1">
    <location>
        <begin position="278"/>
        <end position="289"/>
    </location>
</feature>
<sequence length="598" mass="66504">MEEVIAMRSRRISVDYDIPITPEPSSDEDAFLESEDDDSHEPSDDEEYRPRGSPAKKRSPGVCPSSNKSPVSRRNVKGRLSPLRKCSTNSKATVPARNLDVKPRMNENPGKENGAVDAKSLRSILKEDINLVQQREALKKFEAMAAKKKVTQELNECSLASNGSTHIPKNSTTTPKGVKGGPRRISIQNEAQPIRNKDSPPDKVAWQSAMCTTNRGRKSKQSKETWQLNATIETQGDTDLEEFHGFPSEQKIVDRQRESSVTPSKPSPRKTRSKSKDSSSSSLPVSKKSTWWRRNLTKTAFAETRPSGPKDGPFPEDDPQRGRSPDLLDSRGESSANSPEPEHSHLESSHQWDEPPILAKEPRVARSKKRAISPDIEDGFVTPPPPQKKSRTLSIESPNNDDLFDQLLMSGVKNKIFNQSLFPTQTSRAADEAIEGDLVFHRVDGSVEEKNQDQSVSTQNEPPIRRKRVKVKKIKAKERKISKILDEDDSDLEPLRASKKPKSKKLTQETSERPNKSAVNEVAGAVDNAFCTKNGRTLKSRAARKAAKKAKRKAKKIKKAEAKAQPTGQSALLTERSASSIALRTTRSGGIIKRKKRK</sequence>
<feature type="region of interest" description="Disordered" evidence="1">
    <location>
        <begin position="492"/>
        <end position="520"/>
    </location>
</feature>
<proteinExistence type="predicted"/>
<comment type="caution">
    <text evidence="2">The sequence shown here is derived from an EMBL/GenBank/DDBJ whole genome shotgun (WGS) entry which is preliminary data.</text>
</comment>
<feature type="compositionally biased region" description="Polar residues" evidence="1">
    <location>
        <begin position="566"/>
        <end position="576"/>
    </location>
</feature>
<name>A0A553PLF2_TIGCA</name>
<feature type="region of interest" description="Disordered" evidence="1">
    <location>
        <begin position="446"/>
        <end position="471"/>
    </location>
</feature>
<accession>A0A553PLF2</accession>
<feature type="compositionally biased region" description="Basic and acidic residues" evidence="1">
    <location>
        <begin position="340"/>
        <end position="353"/>
    </location>
</feature>
<feature type="compositionally biased region" description="Basic and acidic residues" evidence="1">
    <location>
        <begin position="506"/>
        <end position="515"/>
    </location>
</feature>
<evidence type="ECO:0000313" key="2">
    <source>
        <dbReference type="EMBL" id="TRY78508.1"/>
    </source>
</evidence>
<feature type="region of interest" description="Disordered" evidence="1">
    <location>
        <begin position="1"/>
        <end position="117"/>
    </location>
</feature>
<feature type="compositionally biased region" description="Basic and acidic residues" evidence="1">
    <location>
        <begin position="318"/>
        <end position="332"/>
    </location>
</feature>